<proteinExistence type="predicted"/>
<accession>A0AAV4IRI2</accession>
<dbReference type="EMBL" id="BMAT01002688">
    <property type="protein sequence ID" value="GFS11857.1"/>
    <property type="molecule type" value="Genomic_DNA"/>
</dbReference>
<dbReference type="AlphaFoldDB" id="A0AAV4IRI2"/>
<feature type="compositionally biased region" description="Basic residues" evidence="1">
    <location>
        <begin position="252"/>
        <end position="263"/>
    </location>
</feature>
<sequence length="280" mass="32135">MAGILQIPLPYLDWDNPNKQKAFDEWKDFMSSYLTINKIAKAEMWNYILLSTGPKGRDLLLASGISEEGKKDPENVWAVFKNHLIEKPNKWVQRIELQSYIQKENDTIEEFVLRLKTKADKCNFSTTVVKEERITEQIIKGCRYQEEKKKLLGKTDLTMGQAIEIVKNYEATVKSLSEYKSASRYDSKPEQSQVDYVKHRSKDSKKQCTKCGSSHSYGQCPAFGTNCARCKKPNHWPKMCRAGASAAEGNRNHHNKGNPKKSSAKPPNKWYKKGKVHDLQ</sequence>
<organism evidence="2 3">
    <name type="scientific">Elysia marginata</name>
    <dbReference type="NCBI Taxonomy" id="1093978"/>
    <lineage>
        <taxon>Eukaryota</taxon>
        <taxon>Metazoa</taxon>
        <taxon>Spiralia</taxon>
        <taxon>Lophotrochozoa</taxon>
        <taxon>Mollusca</taxon>
        <taxon>Gastropoda</taxon>
        <taxon>Heterobranchia</taxon>
        <taxon>Euthyneura</taxon>
        <taxon>Panpulmonata</taxon>
        <taxon>Sacoglossa</taxon>
        <taxon>Placobranchoidea</taxon>
        <taxon>Plakobranchidae</taxon>
        <taxon>Elysia</taxon>
    </lineage>
</organism>
<evidence type="ECO:0000256" key="1">
    <source>
        <dbReference type="SAM" id="MobiDB-lite"/>
    </source>
</evidence>
<name>A0AAV4IRI2_9GAST</name>
<feature type="region of interest" description="Disordered" evidence="1">
    <location>
        <begin position="245"/>
        <end position="280"/>
    </location>
</feature>
<dbReference type="Proteomes" id="UP000762676">
    <property type="component" value="Unassembled WGS sequence"/>
</dbReference>
<dbReference type="PANTHER" id="PTHR33198">
    <property type="entry name" value="ANK_REP_REGION DOMAIN-CONTAINING PROTEIN-RELATED"/>
    <property type="match status" value="1"/>
</dbReference>
<feature type="compositionally biased region" description="Basic residues" evidence="1">
    <location>
        <begin position="270"/>
        <end position="280"/>
    </location>
</feature>
<protein>
    <recommendedName>
        <fullName evidence="4">Retrotransposon gag domain-containing protein</fullName>
    </recommendedName>
</protein>
<comment type="caution">
    <text evidence="2">The sequence shown here is derived from an EMBL/GenBank/DDBJ whole genome shotgun (WGS) entry which is preliminary data.</text>
</comment>
<dbReference type="PANTHER" id="PTHR33198:SF20">
    <property type="entry name" value="RETROTRANSPOSON GAG DOMAIN-CONTAINING PROTEIN"/>
    <property type="match status" value="1"/>
</dbReference>
<evidence type="ECO:0008006" key="4">
    <source>
        <dbReference type="Google" id="ProtNLM"/>
    </source>
</evidence>
<keyword evidence="3" id="KW-1185">Reference proteome</keyword>
<evidence type="ECO:0000313" key="2">
    <source>
        <dbReference type="EMBL" id="GFS11857.1"/>
    </source>
</evidence>
<reference evidence="2 3" key="1">
    <citation type="journal article" date="2021" name="Elife">
        <title>Chloroplast acquisition without the gene transfer in kleptoplastic sea slugs, Plakobranchus ocellatus.</title>
        <authorList>
            <person name="Maeda T."/>
            <person name="Takahashi S."/>
            <person name="Yoshida T."/>
            <person name="Shimamura S."/>
            <person name="Takaki Y."/>
            <person name="Nagai Y."/>
            <person name="Toyoda A."/>
            <person name="Suzuki Y."/>
            <person name="Arimoto A."/>
            <person name="Ishii H."/>
            <person name="Satoh N."/>
            <person name="Nishiyama T."/>
            <person name="Hasebe M."/>
            <person name="Maruyama T."/>
            <person name="Minagawa J."/>
            <person name="Obokata J."/>
            <person name="Shigenobu S."/>
        </authorList>
    </citation>
    <scope>NUCLEOTIDE SEQUENCE [LARGE SCALE GENOMIC DNA]</scope>
</reference>
<evidence type="ECO:0000313" key="3">
    <source>
        <dbReference type="Proteomes" id="UP000762676"/>
    </source>
</evidence>
<gene>
    <name evidence="2" type="ORF">ElyMa_001357800</name>
</gene>